<evidence type="ECO:0008006" key="2">
    <source>
        <dbReference type="Google" id="ProtNLM"/>
    </source>
</evidence>
<evidence type="ECO:0000313" key="1">
    <source>
        <dbReference type="EMBL" id="CAD8537621.1"/>
    </source>
</evidence>
<sequence length="423" mass="47287">MSDGNVEPAVQGHDALGANRWTHPQLSPDPAACATWALRWHAEQWRESNYLPRQLLRDFVLRETVELPPSDITKMERPSRSEYERRLSARLNATLIGIEDCTVGVVRIRQQPGCAEAVRIARAYRDADVTRAFFVLLGEEGGDSCEECQAFYAVAGLVVRHYHDPSCMRYGERVLTVPMGVADAEAAAWPSSARSLRASERRHAWSFASKHTNDARTQLVQWIRASDKALALPHLLEYPGEVPNFMRETCDSAFVLAPRGNVEDTWRVYEALHCGAIPVVTDVALRYWRRLLPAAVADELLAIDCHFSASPSKGRARDAVTQCSPDSFAREFDLISREWRDSDETGIRLVDARQARLMSAWGAYDAEWRARLRALAAGGATDGGGRHMLIGVMSTAADLERRAVMRDSWIAPARDAALRLHVR</sequence>
<organism evidence="1">
    <name type="scientific">Calcidiscus leptoporus</name>
    <dbReference type="NCBI Taxonomy" id="127549"/>
    <lineage>
        <taxon>Eukaryota</taxon>
        <taxon>Haptista</taxon>
        <taxon>Haptophyta</taxon>
        <taxon>Prymnesiophyceae</taxon>
        <taxon>Coccolithales</taxon>
        <taxon>Calcidiscaceae</taxon>
        <taxon>Calcidiscus</taxon>
    </lineage>
</organism>
<name>A0A7S0NWR6_9EUKA</name>
<dbReference type="AlphaFoldDB" id="A0A7S0NWR6"/>
<reference evidence="1" key="1">
    <citation type="submission" date="2021-01" db="EMBL/GenBank/DDBJ databases">
        <authorList>
            <person name="Corre E."/>
            <person name="Pelletier E."/>
            <person name="Niang G."/>
            <person name="Scheremetjew M."/>
            <person name="Finn R."/>
            <person name="Kale V."/>
            <person name="Holt S."/>
            <person name="Cochrane G."/>
            <person name="Meng A."/>
            <person name="Brown T."/>
            <person name="Cohen L."/>
        </authorList>
    </citation>
    <scope>NUCLEOTIDE SEQUENCE</scope>
    <source>
        <strain evidence="1">RCC1130</strain>
    </source>
</reference>
<dbReference type="EMBL" id="HBER01025578">
    <property type="protein sequence ID" value="CAD8537621.1"/>
    <property type="molecule type" value="Transcribed_RNA"/>
</dbReference>
<gene>
    <name evidence="1" type="ORF">CLEP1334_LOCUS12903</name>
</gene>
<accession>A0A7S0NWR6</accession>
<proteinExistence type="predicted"/>
<protein>
    <recommendedName>
        <fullName evidence="2">Exostosin GT47 domain-containing protein</fullName>
    </recommendedName>
</protein>